<protein>
    <recommendedName>
        <fullName evidence="18 19">Replicative DNA helicase</fullName>
        <ecNumber evidence="18 19">5.6.2.3</ecNumber>
    </recommendedName>
</protein>
<dbReference type="PROSITE" id="PS50817">
    <property type="entry name" value="INTEIN_N_TER"/>
    <property type="match status" value="1"/>
</dbReference>
<keyword evidence="13" id="KW-0651">Protein splicing</keyword>
<evidence type="ECO:0000256" key="13">
    <source>
        <dbReference type="ARBA" id="ARBA00023000"/>
    </source>
</evidence>
<dbReference type="InterPro" id="IPR007694">
    <property type="entry name" value="DNA_helicase_DnaB-like_C"/>
</dbReference>
<evidence type="ECO:0000256" key="9">
    <source>
        <dbReference type="ARBA" id="ARBA00022806"/>
    </source>
</evidence>
<keyword evidence="8 19" id="KW-0378">Hydrolase</keyword>
<feature type="region of interest" description="Disordered" evidence="20">
    <location>
        <begin position="867"/>
        <end position="895"/>
    </location>
</feature>
<dbReference type="InterPro" id="IPR004042">
    <property type="entry name" value="Intein_endonuc_central"/>
</dbReference>
<dbReference type="InterPro" id="IPR027434">
    <property type="entry name" value="Homing_endonucl"/>
</dbReference>
<dbReference type="GO" id="GO:0005829">
    <property type="term" value="C:cytosol"/>
    <property type="evidence" value="ECO:0007669"/>
    <property type="project" value="TreeGrafter"/>
</dbReference>
<comment type="similarity">
    <text evidence="1 19">Belongs to the helicase family. DnaB subfamily.</text>
</comment>
<sequence>MSLLGAILIDKEALLKIADILEPDDFYKPAHAEVYQAILDLYAKSEPVDILTLSNRLEERGVLEKIGGRSFVVSLANTVPTASHVKHYADIVARKATLRKLIGAASEISRLGFTEDSDEIEMLLDKAQQHVFSVTQKHIKQTFTPIRGILSEAFDRIDELHRDKGKLRGVPTGFRELDNILAGLQKSDLIILAARPSVGKTSLALDIARHVAIREKVPVGIFSLEMSKEQFVDRLLCAEAGVDLWKMRTGNLSDRPDSDDFPRIGHAMGVLSEAPIYIDDFPGNNVMQIRTKARRLKSEHGLGLIIIDYMQLMESHNNKYSENRVQEVSEMSRNLKGIARELNVPVLALSQLSRAVEQTKPAIPKLSHLRESGCLTGDTIIIRADTGEPVRLIDIVTGKIPTPLPIFALDENWKISPQIMTKAFSSGQKKVFEMRLRSGRTIRASANHPFRTLGGWTNLEDLCPGMRIAVPRVLTPQKPTNLMNLDELALLAHLLGDGCTVPRQPIHYTSADPENLAVVEQTAIKLFNIKPRRVKQKNWWHVYLPSPYHLTHGKHHPITNWFSQLGIGLRHSYKKEIPLQVFQSDSSHIAHFLRHLWATDGNISWKFILGRKPAGAIYYSSTSTVLARQVQHLLTRLGIFSTLRLVPQGDHRPAHQVHVQGSTNQKTFLSVVGSAGSRGDIVPAMLTALQEITANPNRDTIPHEIWNSTIEEARTEANISWRELYRQLDNSYAGTVKQNSVGRERLGRIAVALKSKPLQLLADSSIFWDEIESIVSQGMEEVYDATVPRFHNFVANDIIVHNSIEQDADVVLFIYRKAADRNYRLEDIPPDERHLGEIHVAKHRNGPTGMAKVFFDETRASYRNLDTRYVPPTGGGQSHAPANLPKPGSVNVPSF</sequence>
<evidence type="ECO:0000256" key="14">
    <source>
        <dbReference type="ARBA" id="ARBA00023125"/>
    </source>
</evidence>
<dbReference type="PANTHER" id="PTHR30153">
    <property type="entry name" value="REPLICATIVE DNA HELICASE DNAB"/>
    <property type="match status" value="1"/>
</dbReference>
<dbReference type="SUPFAM" id="SSF52540">
    <property type="entry name" value="P-loop containing nucleoside triphosphate hydrolases"/>
    <property type="match status" value="1"/>
</dbReference>
<evidence type="ECO:0000256" key="11">
    <source>
        <dbReference type="ARBA" id="ARBA00022840"/>
    </source>
</evidence>
<dbReference type="PROSITE" id="PS50818">
    <property type="entry name" value="INTEIN_C_TER"/>
    <property type="match status" value="1"/>
</dbReference>
<dbReference type="SUPFAM" id="SSF55608">
    <property type="entry name" value="Homing endonucleases"/>
    <property type="match status" value="1"/>
</dbReference>
<evidence type="ECO:0000256" key="12">
    <source>
        <dbReference type="ARBA" id="ARBA00022886"/>
    </source>
</evidence>
<dbReference type="GO" id="GO:0043139">
    <property type="term" value="F:5'-3' DNA helicase activity"/>
    <property type="evidence" value="ECO:0007669"/>
    <property type="project" value="UniProtKB-EC"/>
</dbReference>
<dbReference type="InterPro" id="IPR003586">
    <property type="entry name" value="Hint_dom_C"/>
</dbReference>
<dbReference type="NCBIfam" id="NF005852">
    <property type="entry name" value="PRK07773.1"/>
    <property type="match status" value="1"/>
</dbReference>
<evidence type="ECO:0000256" key="18">
    <source>
        <dbReference type="NCBIfam" id="TIGR00665"/>
    </source>
</evidence>
<keyword evidence="11 19" id="KW-0067">ATP-binding</keyword>
<keyword evidence="7" id="KW-0255">Endonuclease</keyword>
<feature type="domain" description="DOD-type homing endonuclease" evidence="21">
    <location>
        <begin position="490"/>
        <end position="639"/>
    </location>
</feature>
<comment type="caution">
    <text evidence="23">The sequence shown here is derived from an EMBL/GenBank/DDBJ whole genome shotgun (WGS) entry which is preliminary data.</text>
</comment>
<dbReference type="InterPro" id="IPR003593">
    <property type="entry name" value="AAA+_ATPase"/>
</dbReference>
<dbReference type="InterPro" id="IPR030934">
    <property type="entry name" value="Intein_C"/>
</dbReference>
<dbReference type="GO" id="GO:0004519">
    <property type="term" value="F:endonuclease activity"/>
    <property type="evidence" value="ECO:0007669"/>
    <property type="project" value="UniProtKB-KW"/>
</dbReference>
<dbReference type="Pfam" id="PF03796">
    <property type="entry name" value="DnaB_C"/>
    <property type="match status" value="1"/>
</dbReference>
<evidence type="ECO:0000256" key="7">
    <source>
        <dbReference type="ARBA" id="ARBA00022759"/>
    </source>
</evidence>
<keyword evidence="3 19" id="KW-0235">DNA replication</keyword>
<dbReference type="EMBL" id="MFQH01000024">
    <property type="protein sequence ID" value="OGH77458.1"/>
    <property type="molecule type" value="Genomic_DNA"/>
</dbReference>
<dbReference type="Gene3D" id="3.40.50.300">
    <property type="entry name" value="P-loop containing nucleotide triphosphate hydrolases"/>
    <property type="match status" value="2"/>
</dbReference>
<dbReference type="Proteomes" id="UP000177040">
    <property type="component" value="Unassembled WGS sequence"/>
</dbReference>
<dbReference type="GO" id="GO:0003677">
    <property type="term" value="F:DNA binding"/>
    <property type="evidence" value="ECO:0007669"/>
    <property type="project" value="UniProtKB-UniRule"/>
</dbReference>
<evidence type="ECO:0000256" key="3">
    <source>
        <dbReference type="ARBA" id="ARBA00022705"/>
    </source>
</evidence>
<dbReference type="NCBIfam" id="TIGR01445">
    <property type="entry name" value="intein_Nterm"/>
    <property type="match status" value="1"/>
</dbReference>
<reference evidence="23 24" key="1">
    <citation type="journal article" date="2016" name="Nat. Commun.">
        <title>Thousands of microbial genomes shed light on interconnected biogeochemical processes in an aquifer system.</title>
        <authorList>
            <person name="Anantharaman K."/>
            <person name="Brown C.T."/>
            <person name="Hug L.A."/>
            <person name="Sharon I."/>
            <person name="Castelle C.J."/>
            <person name="Probst A.J."/>
            <person name="Thomas B.C."/>
            <person name="Singh A."/>
            <person name="Wilkins M.J."/>
            <person name="Karaoz U."/>
            <person name="Brodie E.L."/>
            <person name="Williams K.H."/>
            <person name="Hubbard S.S."/>
            <person name="Banfield J.F."/>
        </authorList>
    </citation>
    <scope>NUCLEOTIDE SEQUENCE [LARGE SCALE GENOMIC DNA]</scope>
</reference>
<comment type="function">
    <text evidence="16 19">The intein is an endonuclease.</text>
</comment>
<evidence type="ECO:0000259" key="22">
    <source>
        <dbReference type="PROSITE" id="PS51199"/>
    </source>
</evidence>
<dbReference type="InterPro" id="IPR036185">
    <property type="entry name" value="DNA_heli_DnaB-like_N_sf"/>
</dbReference>
<dbReference type="InterPro" id="IPR003587">
    <property type="entry name" value="Hint_dom_N"/>
</dbReference>
<dbReference type="Gene3D" id="3.10.28.10">
    <property type="entry name" value="Homing endonucleases"/>
    <property type="match status" value="1"/>
</dbReference>
<dbReference type="InterPro" id="IPR036844">
    <property type="entry name" value="Hint_dom_sf"/>
</dbReference>
<dbReference type="GO" id="GO:1990077">
    <property type="term" value="C:primosome complex"/>
    <property type="evidence" value="ECO:0007669"/>
    <property type="project" value="UniProtKB-UniRule"/>
</dbReference>
<keyword evidence="14 19" id="KW-0238">DNA-binding</keyword>
<accession>A0A1F6N107</accession>
<keyword evidence="15" id="KW-0413">Isomerase</keyword>
<dbReference type="GO" id="GO:0006269">
    <property type="term" value="P:DNA replication, synthesis of primer"/>
    <property type="evidence" value="ECO:0007669"/>
    <property type="project" value="UniProtKB-UniRule"/>
</dbReference>
<evidence type="ECO:0000256" key="8">
    <source>
        <dbReference type="ARBA" id="ARBA00022801"/>
    </source>
</evidence>
<evidence type="ECO:0000313" key="23">
    <source>
        <dbReference type="EMBL" id="OGH77458.1"/>
    </source>
</evidence>
<dbReference type="PANTHER" id="PTHR30153:SF2">
    <property type="entry name" value="REPLICATIVE DNA HELICASE"/>
    <property type="match status" value="1"/>
</dbReference>
<dbReference type="SUPFAM" id="SSF48024">
    <property type="entry name" value="N-terminal domain of DnaB helicase"/>
    <property type="match status" value="1"/>
</dbReference>
<dbReference type="CDD" id="cd00984">
    <property type="entry name" value="DnaB_C"/>
    <property type="match status" value="1"/>
</dbReference>
<dbReference type="NCBIfam" id="TIGR01443">
    <property type="entry name" value="intein_Cterm"/>
    <property type="match status" value="1"/>
</dbReference>
<evidence type="ECO:0000256" key="4">
    <source>
        <dbReference type="ARBA" id="ARBA00022722"/>
    </source>
</evidence>
<evidence type="ECO:0000256" key="1">
    <source>
        <dbReference type="ARBA" id="ARBA00008428"/>
    </source>
</evidence>
<evidence type="ECO:0000256" key="5">
    <source>
        <dbReference type="ARBA" id="ARBA00022737"/>
    </source>
</evidence>
<dbReference type="InterPro" id="IPR006142">
    <property type="entry name" value="INTEIN"/>
</dbReference>
<keyword evidence="5" id="KW-0677">Repeat</keyword>
<dbReference type="EC" id="5.6.2.3" evidence="18 19"/>
<dbReference type="GO" id="GO:0016539">
    <property type="term" value="P:intein-mediated protein splicing"/>
    <property type="evidence" value="ECO:0007669"/>
    <property type="project" value="InterPro"/>
</dbReference>
<dbReference type="GO" id="GO:0006314">
    <property type="term" value="P:intron homing"/>
    <property type="evidence" value="ECO:0007669"/>
    <property type="project" value="UniProtKB-KW"/>
</dbReference>
<dbReference type="CDD" id="cd00081">
    <property type="entry name" value="Hint"/>
    <property type="match status" value="2"/>
</dbReference>
<dbReference type="Pfam" id="PF14890">
    <property type="entry name" value="Intein_splicing"/>
    <property type="match status" value="1"/>
</dbReference>
<dbReference type="GO" id="GO:0016887">
    <property type="term" value="F:ATP hydrolysis activity"/>
    <property type="evidence" value="ECO:0007669"/>
    <property type="project" value="RHEA"/>
</dbReference>
<dbReference type="InterPro" id="IPR007692">
    <property type="entry name" value="DNA_helicase_DnaB"/>
</dbReference>
<evidence type="ECO:0000256" key="2">
    <source>
        <dbReference type="ARBA" id="ARBA00022515"/>
    </source>
</evidence>
<organism evidence="23 24">
    <name type="scientific">Candidatus Magasanikbacteria bacterium RIFCSPLOWO2_01_FULL_40_15</name>
    <dbReference type="NCBI Taxonomy" id="1798686"/>
    <lineage>
        <taxon>Bacteria</taxon>
        <taxon>Candidatus Magasanikiibacteriota</taxon>
    </lineage>
</organism>
<feature type="domain" description="SF4 helicase" evidence="22">
    <location>
        <begin position="803"/>
        <end position="869"/>
    </location>
</feature>
<dbReference type="InterPro" id="IPR004860">
    <property type="entry name" value="LAGLIDADG_dom"/>
</dbReference>
<keyword evidence="10" id="KW-0068">Autocatalytic cleavage</keyword>
<dbReference type="NCBIfam" id="TIGR00665">
    <property type="entry name" value="DnaB"/>
    <property type="match status" value="1"/>
</dbReference>
<dbReference type="Gene3D" id="1.10.860.10">
    <property type="entry name" value="DNAb Helicase, Chain A"/>
    <property type="match status" value="1"/>
</dbReference>
<name>A0A1F6N107_9BACT</name>
<dbReference type="SMART" id="SM00305">
    <property type="entry name" value="HintC"/>
    <property type="match status" value="1"/>
</dbReference>
<keyword evidence="12" id="KW-0404">Intron homing</keyword>
<dbReference type="GO" id="GO:0005524">
    <property type="term" value="F:ATP binding"/>
    <property type="evidence" value="ECO:0007669"/>
    <property type="project" value="UniProtKB-UniRule"/>
</dbReference>
<feature type="domain" description="SF4 helicase" evidence="22">
    <location>
        <begin position="163"/>
        <end position="373"/>
    </location>
</feature>
<dbReference type="InterPro" id="IPR016136">
    <property type="entry name" value="DNA_helicase_N/primase_C"/>
</dbReference>
<comment type="function">
    <text evidence="19">The main replicative DNA helicase, it participates in initiation and elongation during chromosome replication. Travels ahead of the DNA replisome, separating dsDNA into templates for DNA synthesis. A processive ATP-dependent 5'-3' DNA helicase it has DNA-dependent ATPase activity.</text>
</comment>
<dbReference type="FunFam" id="1.10.860.10:FF:000001">
    <property type="entry name" value="Replicative DNA helicase"/>
    <property type="match status" value="1"/>
</dbReference>
<keyword evidence="6 19" id="KW-0547">Nucleotide-binding</keyword>
<comment type="catalytic activity">
    <reaction evidence="17 19">
        <text>ATP + H2O = ADP + phosphate + H(+)</text>
        <dbReference type="Rhea" id="RHEA:13065"/>
        <dbReference type="ChEBI" id="CHEBI:15377"/>
        <dbReference type="ChEBI" id="CHEBI:15378"/>
        <dbReference type="ChEBI" id="CHEBI:30616"/>
        <dbReference type="ChEBI" id="CHEBI:43474"/>
        <dbReference type="ChEBI" id="CHEBI:456216"/>
        <dbReference type="EC" id="5.6.2.3"/>
    </reaction>
</comment>
<keyword evidence="9 19" id="KW-0347">Helicase</keyword>
<dbReference type="SMART" id="SM00306">
    <property type="entry name" value="HintN"/>
    <property type="match status" value="1"/>
</dbReference>
<evidence type="ECO:0000256" key="15">
    <source>
        <dbReference type="ARBA" id="ARBA00023235"/>
    </source>
</evidence>
<evidence type="ECO:0000256" key="16">
    <source>
        <dbReference type="ARBA" id="ARBA00044940"/>
    </source>
</evidence>
<dbReference type="PROSITE" id="PS50819">
    <property type="entry name" value="INTEIN_ENDONUCLEASE"/>
    <property type="match status" value="1"/>
</dbReference>
<dbReference type="PRINTS" id="PR00379">
    <property type="entry name" value="INTEIN"/>
</dbReference>
<evidence type="ECO:0000259" key="21">
    <source>
        <dbReference type="PROSITE" id="PS50819"/>
    </source>
</evidence>
<dbReference type="Pfam" id="PF14528">
    <property type="entry name" value="LAGLIDADG_3"/>
    <property type="match status" value="1"/>
</dbReference>
<proteinExistence type="inferred from homology"/>
<dbReference type="Gene3D" id="2.170.16.10">
    <property type="entry name" value="Hedgehog/Intein (Hint) domain"/>
    <property type="match status" value="2"/>
</dbReference>
<evidence type="ECO:0000256" key="10">
    <source>
        <dbReference type="ARBA" id="ARBA00022813"/>
    </source>
</evidence>
<dbReference type="InterPro" id="IPR007693">
    <property type="entry name" value="DNA_helicase_DnaB-like_N"/>
</dbReference>
<dbReference type="AlphaFoldDB" id="A0A1F6N107"/>
<evidence type="ECO:0000256" key="17">
    <source>
        <dbReference type="ARBA" id="ARBA00048954"/>
    </source>
</evidence>
<dbReference type="InterPro" id="IPR006141">
    <property type="entry name" value="Intein_N"/>
</dbReference>
<evidence type="ECO:0000313" key="24">
    <source>
        <dbReference type="Proteomes" id="UP000177040"/>
    </source>
</evidence>
<dbReference type="PROSITE" id="PS51199">
    <property type="entry name" value="SF4_HELICASE"/>
    <property type="match status" value="2"/>
</dbReference>
<dbReference type="InterPro" id="IPR027417">
    <property type="entry name" value="P-loop_NTPase"/>
</dbReference>
<evidence type="ECO:0000256" key="20">
    <source>
        <dbReference type="SAM" id="MobiDB-lite"/>
    </source>
</evidence>
<dbReference type="SUPFAM" id="SSF51294">
    <property type="entry name" value="Hedgehog/intein (Hint) domain"/>
    <property type="match status" value="1"/>
</dbReference>
<dbReference type="Pfam" id="PF00772">
    <property type="entry name" value="DnaB"/>
    <property type="match status" value="1"/>
</dbReference>
<evidence type="ECO:0000256" key="6">
    <source>
        <dbReference type="ARBA" id="ARBA00022741"/>
    </source>
</evidence>
<keyword evidence="2 19" id="KW-0639">Primosome</keyword>
<evidence type="ECO:0000256" key="19">
    <source>
        <dbReference type="RuleBase" id="RU362085"/>
    </source>
</evidence>
<gene>
    <name evidence="23" type="ORF">A2983_01610</name>
</gene>
<keyword evidence="4" id="KW-0540">Nuclease</keyword>
<dbReference type="SMART" id="SM00382">
    <property type="entry name" value="AAA"/>
    <property type="match status" value="1"/>
</dbReference>